<evidence type="ECO:0000256" key="1">
    <source>
        <dbReference type="ARBA" id="ARBA00022630"/>
    </source>
</evidence>
<keyword evidence="1" id="KW-0285">Flavoprotein</keyword>
<gene>
    <name evidence="5" type="ORF">GCM10025782_12650</name>
</gene>
<dbReference type="InterPro" id="IPR016169">
    <property type="entry name" value="FAD-bd_PCMH_sub2"/>
</dbReference>
<dbReference type="InterPro" id="IPR016166">
    <property type="entry name" value="FAD-bd_PCMH"/>
</dbReference>
<proteinExistence type="predicted"/>
<evidence type="ECO:0000313" key="6">
    <source>
        <dbReference type="Proteomes" id="UP001500556"/>
    </source>
</evidence>
<dbReference type="InterPro" id="IPR006094">
    <property type="entry name" value="Oxid_FAD_bind_N"/>
</dbReference>
<sequence length="416" mass="42277">MAGTLTAGREALEKASPEGVRDATAADLVGGSAPRWVVRPRSTEEVSAVMQVATAHDLAVVVRGAGTKLAWGRDPERLDVLLDTAGLDRVVEHAAGDLIVVVGAGRRLDDLGDDLARAAQRLGVDPARTGTVGGAVATASTGPMRLAHGAVRDLVIGMTMVRADGVVAHSGGKVVKNVAGYDLGKLLTGSFGTLGVITQVAFRLHPVPTGRTWVTGVPSSQVVVREVVRSLVHSQVVPSAVELDRPSGGDCVVSVLLEGHPDGLDARAAEVAALLGRGAERSGEPPSWWGREPGGGRADALLRVTHELAALTRVLDAVARAEAASGCSAALRGSVAVGTATVAVEGSAEDVAAFTVALRASSPGFGGSVVLLQGPPGTTDLVDAWGPVGGLSLMRAVKDQFDPGRLLAPGRFVGGI</sequence>
<dbReference type="PANTHER" id="PTHR11748:SF103">
    <property type="entry name" value="GLYCOLATE OXIDASE SUBUNIT GLCE"/>
    <property type="match status" value="1"/>
</dbReference>
<dbReference type="SUPFAM" id="SSF55103">
    <property type="entry name" value="FAD-linked oxidases, C-terminal domain"/>
    <property type="match status" value="1"/>
</dbReference>
<keyword evidence="6" id="KW-1185">Reference proteome</keyword>
<comment type="caution">
    <text evidence="5">The sequence shown here is derived from an EMBL/GenBank/DDBJ whole genome shotgun (WGS) entry which is preliminary data.</text>
</comment>
<evidence type="ECO:0000256" key="3">
    <source>
        <dbReference type="SAM" id="MobiDB-lite"/>
    </source>
</evidence>
<dbReference type="EMBL" id="BAABLO010000004">
    <property type="protein sequence ID" value="GAA4717066.1"/>
    <property type="molecule type" value="Genomic_DNA"/>
</dbReference>
<evidence type="ECO:0000259" key="4">
    <source>
        <dbReference type="PROSITE" id="PS51387"/>
    </source>
</evidence>
<dbReference type="PROSITE" id="PS51387">
    <property type="entry name" value="FAD_PCMH"/>
    <property type="match status" value="1"/>
</dbReference>
<dbReference type="PANTHER" id="PTHR11748">
    <property type="entry name" value="D-LACTATE DEHYDROGENASE"/>
    <property type="match status" value="1"/>
</dbReference>
<dbReference type="Pfam" id="PF01565">
    <property type="entry name" value="FAD_binding_4"/>
    <property type="match status" value="1"/>
</dbReference>
<evidence type="ECO:0000256" key="2">
    <source>
        <dbReference type="ARBA" id="ARBA00022827"/>
    </source>
</evidence>
<keyword evidence="2" id="KW-0274">FAD</keyword>
<dbReference type="Proteomes" id="UP001500556">
    <property type="component" value="Unassembled WGS sequence"/>
</dbReference>
<dbReference type="Gene3D" id="3.30.465.10">
    <property type="match status" value="1"/>
</dbReference>
<name>A0ABP8XWR0_9MICO</name>
<organism evidence="5 6">
    <name type="scientific">Pedococcus ginsenosidimutans</name>
    <dbReference type="NCBI Taxonomy" id="490570"/>
    <lineage>
        <taxon>Bacteria</taxon>
        <taxon>Bacillati</taxon>
        <taxon>Actinomycetota</taxon>
        <taxon>Actinomycetes</taxon>
        <taxon>Micrococcales</taxon>
        <taxon>Intrasporangiaceae</taxon>
        <taxon>Pedococcus</taxon>
    </lineage>
</organism>
<reference evidence="6" key="1">
    <citation type="journal article" date="2019" name="Int. J. Syst. Evol. Microbiol.">
        <title>The Global Catalogue of Microorganisms (GCM) 10K type strain sequencing project: providing services to taxonomists for standard genome sequencing and annotation.</title>
        <authorList>
            <consortium name="The Broad Institute Genomics Platform"/>
            <consortium name="The Broad Institute Genome Sequencing Center for Infectious Disease"/>
            <person name="Wu L."/>
            <person name="Ma J."/>
        </authorList>
    </citation>
    <scope>NUCLEOTIDE SEQUENCE [LARGE SCALE GENOMIC DNA]</scope>
    <source>
        <strain evidence="6">JCM 18961</strain>
    </source>
</reference>
<dbReference type="InterPro" id="IPR016164">
    <property type="entry name" value="FAD-linked_Oxase-like_C"/>
</dbReference>
<dbReference type="InterPro" id="IPR036318">
    <property type="entry name" value="FAD-bd_PCMH-like_sf"/>
</dbReference>
<dbReference type="RefSeq" id="WP_345501925.1">
    <property type="nucleotide sequence ID" value="NZ_BAABLO010000004.1"/>
</dbReference>
<feature type="compositionally biased region" description="Basic and acidic residues" evidence="3">
    <location>
        <begin position="10"/>
        <end position="21"/>
    </location>
</feature>
<accession>A0ABP8XWR0</accession>
<dbReference type="SUPFAM" id="SSF56176">
    <property type="entry name" value="FAD-binding/transporter-associated domain-like"/>
    <property type="match status" value="1"/>
</dbReference>
<feature type="domain" description="FAD-binding PCMH-type" evidence="4">
    <location>
        <begin position="29"/>
        <end position="207"/>
    </location>
</feature>
<evidence type="ECO:0000313" key="5">
    <source>
        <dbReference type="EMBL" id="GAA4717066.1"/>
    </source>
</evidence>
<feature type="region of interest" description="Disordered" evidence="3">
    <location>
        <begin position="1"/>
        <end position="23"/>
    </location>
</feature>
<protein>
    <submittedName>
        <fullName evidence="5">FAD-binding oxidoreductase</fullName>
    </submittedName>
</protein>